<gene>
    <name evidence="1" type="ORF">SEA_WEISS13_34</name>
</gene>
<proteinExistence type="predicted"/>
<evidence type="ECO:0000313" key="1">
    <source>
        <dbReference type="EMBL" id="AMB17248.1"/>
    </source>
</evidence>
<reference evidence="1 2" key="1">
    <citation type="submission" date="2015-08" db="EMBL/GenBank/DDBJ databases">
        <authorList>
            <person name="Adams C.A."/>
            <person name="Ardeshna N.S."/>
            <person name="Badithe A.V."/>
            <person name="Badrani J.H."/>
            <person name="Birkholz E.A."/>
            <person name="Butler M."/>
            <person name="Chu A."/>
            <person name="Farmer C.N."/>
            <person name="Frischer G.M."/>
            <person name="Hsieh L.Y."/>
            <person name="Jackson K.B."/>
            <person name="Kagy D.N."/>
            <person name="Kendall J.C."/>
            <person name="Lin C.Y."/>
            <person name="Morgan M.N."/>
            <person name="Nachnani R."/>
            <person name="Nadeau S.M."/>
            <person name="Parikh M."/>
            <person name="Perez M.V."/>
            <person name="Peters C.E."/>
            <person name="Pogliano J."/>
            <person name="Popescu N.I."/>
            <person name="Shiao R."/>
            <person name="Song C.L."/>
            <person name="Ting J.M."/>
            <person name="Udani D.R."/>
            <person name="Waller L.B."/>
            <person name="Wang A.Y."/>
            <person name="Wu C.E."/>
            <person name="Yang A.B."/>
            <person name="Yao J."/>
            <person name="Zhang B.H."/>
            <person name="Anders K.R."/>
            <person name="Bradley K.W."/>
            <person name="Asai D.J."/>
            <person name="Bowman C.A."/>
            <person name="Russell D.A."/>
            <person name="Pope W.H."/>
            <person name="Jacobs-Sera D."/>
            <person name="Hendrix R.W."/>
            <person name="Hatfull G.F."/>
        </authorList>
    </citation>
    <scope>NUCLEOTIDE SEQUENCE [LARGE SCALE GENOMIC DNA]</scope>
</reference>
<sequence>MAKQFFLTQAVVAGMLNSTGLAEALGASPKIRLYSGTVPSNADAALSSNTQLAELTCASSPFASYSDTGSAARAVFGTITADSSADATGTATFFRILNSAGDTVKAQGTVGTTDADLILNTTSITLGSTVAITSAYIELPEG</sequence>
<organism evidence="1 2">
    <name type="scientific">Mycobacterium phage Weiss13</name>
    <dbReference type="NCBI Taxonomy" id="1784843"/>
    <lineage>
        <taxon>Viruses</taxon>
        <taxon>Duplodnaviria</taxon>
        <taxon>Heunggongvirae</taxon>
        <taxon>Uroviricota</taxon>
        <taxon>Caudoviricetes</taxon>
        <taxon>Papyrusvirus</taxon>
        <taxon>Papyrusvirus send513</taxon>
    </lineage>
</organism>
<accession>A0A0Y0DAK0</accession>
<evidence type="ECO:0000313" key="2">
    <source>
        <dbReference type="Proteomes" id="UP000224265"/>
    </source>
</evidence>
<dbReference type="EMBL" id="KT591076">
    <property type="protein sequence ID" value="AMB17248.1"/>
    <property type="molecule type" value="Genomic_DNA"/>
</dbReference>
<name>A0A0Y0DAK0_9CAUD</name>
<protein>
    <submittedName>
        <fullName evidence="1">Uncharacterized protein</fullName>
    </submittedName>
</protein>
<dbReference type="Proteomes" id="UP000224265">
    <property type="component" value="Segment"/>
</dbReference>